<dbReference type="EMBL" id="MBTG01000029">
    <property type="protein sequence ID" value="OPH51878.1"/>
    <property type="molecule type" value="Genomic_DNA"/>
</dbReference>
<evidence type="ECO:0000259" key="3">
    <source>
        <dbReference type="Pfam" id="PF02894"/>
    </source>
</evidence>
<dbReference type="STRING" id="1469647.BC351_34250"/>
<comment type="caution">
    <text evidence="4">The sequence shown here is derived from an EMBL/GenBank/DDBJ whole genome shotgun (WGS) entry which is preliminary data.</text>
</comment>
<dbReference type="InterPro" id="IPR000683">
    <property type="entry name" value="Gfo/Idh/MocA-like_OxRdtase_N"/>
</dbReference>
<dbReference type="SUPFAM" id="SSF51735">
    <property type="entry name" value="NAD(P)-binding Rossmann-fold domains"/>
    <property type="match status" value="1"/>
</dbReference>
<evidence type="ECO:0000313" key="5">
    <source>
        <dbReference type="Proteomes" id="UP000190626"/>
    </source>
</evidence>
<dbReference type="SUPFAM" id="SSF55347">
    <property type="entry name" value="Glyceraldehyde-3-phosphate dehydrogenase-like, C-terminal domain"/>
    <property type="match status" value="1"/>
</dbReference>
<keyword evidence="5" id="KW-1185">Reference proteome</keyword>
<feature type="domain" description="Gfo/Idh/MocA-like oxidoreductase N-terminal" evidence="2">
    <location>
        <begin position="19"/>
        <end position="138"/>
    </location>
</feature>
<comment type="similarity">
    <text evidence="1">Belongs to the Gfo/Idh/MocA family.</text>
</comment>
<proteinExistence type="inferred from homology"/>
<dbReference type="InterPro" id="IPR036291">
    <property type="entry name" value="NAD(P)-bd_dom_sf"/>
</dbReference>
<dbReference type="GO" id="GO:0000166">
    <property type="term" value="F:nucleotide binding"/>
    <property type="evidence" value="ECO:0007669"/>
    <property type="project" value="InterPro"/>
</dbReference>
<reference evidence="5" key="1">
    <citation type="submission" date="2016-07" db="EMBL/GenBank/DDBJ databases">
        <authorList>
            <person name="Florea S."/>
            <person name="Webb J.S."/>
            <person name="Jaromczyk J."/>
            <person name="Schardl C.L."/>
        </authorList>
    </citation>
    <scope>NUCLEOTIDE SEQUENCE [LARGE SCALE GENOMIC DNA]</scope>
    <source>
        <strain evidence="5">CY1</strain>
    </source>
</reference>
<gene>
    <name evidence="4" type="ORF">BC351_34250</name>
</gene>
<protein>
    <submittedName>
        <fullName evidence="4">Oxidoreductase</fullName>
    </submittedName>
</protein>
<dbReference type="AlphaFoldDB" id="A0A1V4HEX7"/>
<dbReference type="Pfam" id="PF02894">
    <property type="entry name" value="GFO_IDH_MocA_C"/>
    <property type="match status" value="1"/>
</dbReference>
<dbReference type="Pfam" id="PF01408">
    <property type="entry name" value="GFO_IDH_MocA"/>
    <property type="match status" value="1"/>
</dbReference>
<accession>A0A1V4HEX7</accession>
<dbReference type="Gene3D" id="3.40.50.720">
    <property type="entry name" value="NAD(P)-binding Rossmann-like Domain"/>
    <property type="match status" value="1"/>
</dbReference>
<dbReference type="RefSeq" id="WP_079416816.1">
    <property type="nucleotide sequence ID" value="NZ_MBTG01000029.1"/>
</dbReference>
<feature type="domain" description="Gfo/Idh/MocA-like oxidoreductase C-terminal" evidence="3">
    <location>
        <begin position="152"/>
        <end position="405"/>
    </location>
</feature>
<organism evidence="4 5">
    <name type="scientific">Paenibacillus ferrarius</name>
    <dbReference type="NCBI Taxonomy" id="1469647"/>
    <lineage>
        <taxon>Bacteria</taxon>
        <taxon>Bacillati</taxon>
        <taxon>Bacillota</taxon>
        <taxon>Bacilli</taxon>
        <taxon>Bacillales</taxon>
        <taxon>Paenibacillaceae</taxon>
        <taxon>Paenibacillus</taxon>
    </lineage>
</organism>
<dbReference type="PANTHER" id="PTHR43377">
    <property type="entry name" value="BILIVERDIN REDUCTASE A"/>
    <property type="match status" value="1"/>
</dbReference>
<name>A0A1V4HEX7_9BACL</name>
<sequence>MNHTNQLNENFTNGQPITAIIVGAGHRSLLYASYASQYPDQLRIVGIVEPDPVRRQLTADKFGLTSECCFESVEQLVAGPRISEAAINGTMDHLHIQTTIPLLEAGYHVLLEKPIGTTEEEIYVLHQKAKEHNRIVMICHVLRYAPFYAEIRKRIEAGDIGEVVNIQTAEHVSYHHMAASFIRGKWNSKETCKSSMLMAKCCHDLDIISWMTGEIRPTRVSSFGGLMHFKAEHAPEGSGTRCLVDCKIEESCPYSAKKHYIEQGRWGFYVWENDYFGIAPTDEEKLDILRTSSPYGRCVWHCDNDVVDRQSVIVKFENGSTATHNMIGGASKPCRTLFIVGTKGEIQGTLEDGSFVVRHPDARAGHEFTEERVTVNVTNDSHGGGDLLLVNDFVRVLRGENPSISSTSLEKSVYGHLIGFSAECSRLENRIVEIRAL</sequence>
<dbReference type="PANTHER" id="PTHR43377:SF2">
    <property type="entry name" value="BINDING ROSSMANN FOLD OXIDOREDUCTASE, PUTATIVE (AFU_ORTHOLOGUE AFUA_4G00560)-RELATED"/>
    <property type="match status" value="1"/>
</dbReference>
<dbReference type="Proteomes" id="UP000190626">
    <property type="component" value="Unassembled WGS sequence"/>
</dbReference>
<dbReference type="InterPro" id="IPR004104">
    <property type="entry name" value="Gfo/Idh/MocA-like_OxRdtase_C"/>
</dbReference>
<dbReference type="InterPro" id="IPR051450">
    <property type="entry name" value="Gfo/Idh/MocA_Oxidoreductases"/>
</dbReference>
<evidence type="ECO:0000259" key="2">
    <source>
        <dbReference type="Pfam" id="PF01408"/>
    </source>
</evidence>
<evidence type="ECO:0000256" key="1">
    <source>
        <dbReference type="ARBA" id="ARBA00010928"/>
    </source>
</evidence>
<dbReference type="Gene3D" id="3.30.360.10">
    <property type="entry name" value="Dihydrodipicolinate Reductase, domain 2"/>
    <property type="match status" value="1"/>
</dbReference>
<evidence type="ECO:0000313" key="4">
    <source>
        <dbReference type="EMBL" id="OPH51878.1"/>
    </source>
</evidence>
<dbReference type="OrthoDB" id="9781031at2"/>